<keyword evidence="6" id="KW-0269">Exonuclease</keyword>
<evidence type="ECO:0000256" key="3">
    <source>
        <dbReference type="ARBA" id="ARBA00022763"/>
    </source>
</evidence>
<evidence type="ECO:0000256" key="10">
    <source>
        <dbReference type="ARBA" id="ARBA00023235"/>
    </source>
</evidence>
<accession>A0ABT1LBF9</accession>
<dbReference type="Gene3D" id="3.90.320.10">
    <property type="match status" value="1"/>
</dbReference>
<keyword evidence="1" id="KW-0540">Nuclease</keyword>
<feature type="domain" description="UvrD-like helicase C-terminal" evidence="18">
    <location>
        <begin position="535"/>
        <end position="805"/>
    </location>
</feature>
<dbReference type="Proteomes" id="UP001205890">
    <property type="component" value="Unassembled WGS sequence"/>
</dbReference>
<keyword evidence="3" id="KW-0227">DNA damage</keyword>
<evidence type="ECO:0000256" key="4">
    <source>
        <dbReference type="ARBA" id="ARBA00022801"/>
    </source>
</evidence>
<evidence type="ECO:0000256" key="7">
    <source>
        <dbReference type="ARBA" id="ARBA00022840"/>
    </source>
</evidence>
<keyword evidence="10" id="KW-0413">Isomerase</keyword>
<dbReference type="InterPro" id="IPR014151">
    <property type="entry name" value="DNA_helicase_AddA"/>
</dbReference>
<dbReference type="RefSeq" id="WP_254741163.1">
    <property type="nucleotide sequence ID" value="NZ_JANCLU010000008.1"/>
</dbReference>
<feature type="region of interest" description="Disordered" evidence="16">
    <location>
        <begin position="550"/>
        <end position="569"/>
    </location>
</feature>
<evidence type="ECO:0000256" key="1">
    <source>
        <dbReference type="ARBA" id="ARBA00022722"/>
    </source>
</evidence>
<comment type="caution">
    <text evidence="19">The sequence shown here is derived from an EMBL/GenBank/DDBJ whole genome shotgun (WGS) entry which is preliminary data.</text>
</comment>
<dbReference type="SUPFAM" id="SSF52540">
    <property type="entry name" value="P-loop containing nucleoside triphosphate hydrolases"/>
    <property type="match status" value="1"/>
</dbReference>
<keyword evidence="5 15" id="KW-0347">Helicase</keyword>
<keyword evidence="4 15" id="KW-0378">Hydrolase</keyword>
<evidence type="ECO:0000256" key="2">
    <source>
        <dbReference type="ARBA" id="ARBA00022741"/>
    </source>
</evidence>
<evidence type="ECO:0000256" key="16">
    <source>
        <dbReference type="SAM" id="MobiDB-lite"/>
    </source>
</evidence>
<dbReference type="InterPro" id="IPR014016">
    <property type="entry name" value="UvrD-like_ATP-bd"/>
</dbReference>
<dbReference type="InterPro" id="IPR000212">
    <property type="entry name" value="DNA_helicase_UvrD/REP"/>
</dbReference>
<keyword evidence="9" id="KW-0234">DNA repair</keyword>
<reference evidence="19 20" key="1">
    <citation type="submission" date="2022-07" db="EMBL/GenBank/DDBJ databases">
        <authorList>
            <person name="Li W.-J."/>
            <person name="Deng Q.-Q."/>
        </authorList>
    </citation>
    <scope>NUCLEOTIDE SEQUENCE [LARGE SCALE GENOMIC DNA]</scope>
    <source>
        <strain evidence="19 20">SYSU M60028</strain>
    </source>
</reference>
<keyword evidence="20" id="KW-1185">Reference proteome</keyword>
<evidence type="ECO:0000259" key="17">
    <source>
        <dbReference type="PROSITE" id="PS51198"/>
    </source>
</evidence>
<dbReference type="InterPro" id="IPR011604">
    <property type="entry name" value="PDDEXK-like_dom_sf"/>
</dbReference>
<protein>
    <recommendedName>
        <fullName evidence="12">DNA 3'-5' helicase</fullName>
        <ecNumber evidence="12">5.6.2.4</ecNumber>
    </recommendedName>
    <alternativeName>
        <fullName evidence="13">DNA 3'-5' helicase II</fullName>
    </alternativeName>
</protein>
<keyword evidence="8" id="KW-0238">DNA-binding</keyword>
<feature type="domain" description="UvrD-like helicase ATP-binding" evidence="17">
    <location>
        <begin position="8"/>
        <end position="498"/>
    </location>
</feature>
<evidence type="ECO:0000256" key="6">
    <source>
        <dbReference type="ARBA" id="ARBA00022839"/>
    </source>
</evidence>
<evidence type="ECO:0000256" key="5">
    <source>
        <dbReference type="ARBA" id="ARBA00022806"/>
    </source>
</evidence>
<dbReference type="PANTHER" id="PTHR11070">
    <property type="entry name" value="UVRD / RECB / PCRA DNA HELICASE FAMILY MEMBER"/>
    <property type="match status" value="1"/>
</dbReference>
<keyword evidence="7 15" id="KW-0067">ATP-binding</keyword>
<comment type="catalytic activity">
    <reaction evidence="14">
        <text>ATP + H2O = ADP + phosphate + H(+)</text>
        <dbReference type="Rhea" id="RHEA:13065"/>
        <dbReference type="ChEBI" id="CHEBI:15377"/>
        <dbReference type="ChEBI" id="CHEBI:15378"/>
        <dbReference type="ChEBI" id="CHEBI:30616"/>
        <dbReference type="ChEBI" id="CHEBI:43474"/>
        <dbReference type="ChEBI" id="CHEBI:456216"/>
        <dbReference type="EC" id="5.6.2.4"/>
    </reaction>
</comment>
<dbReference type="Gene3D" id="1.10.486.10">
    <property type="entry name" value="PCRA, domain 4"/>
    <property type="match status" value="1"/>
</dbReference>
<dbReference type="Pfam" id="PF12705">
    <property type="entry name" value="PDDEXK_1"/>
    <property type="match status" value="1"/>
</dbReference>
<dbReference type="EMBL" id="JANCLU010000008">
    <property type="protein sequence ID" value="MCP8938821.1"/>
    <property type="molecule type" value="Genomic_DNA"/>
</dbReference>
<evidence type="ECO:0000259" key="18">
    <source>
        <dbReference type="PROSITE" id="PS51217"/>
    </source>
</evidence>
<dbReference type="InterPro" id="IPR014017">
    <property type="entry name" value="DNA_helicase_UvrD-like_C"/>
</dbReference>
<dbReference type="PROSITE" id="PS51217">
    <property type="entry name" value="UVRD_HELICASE_CTER"/>
    <property type="match status" value="1"/>
</dbReference>
<dbReference type="EC" id="5.6.2.4" evidence="12"/>
<evidence type="ECO:0000256" key="12">
    <source>
        <dbReference type="ARBA" id="ARBA00034808"/>
    </source>
</evidence>
<feature type="compositionally biased region" description="Basic and acidic residues" evidence="16">
    <location>
        <begin position="557"/>
        <end position="567"/>
    </location>
</feature>
<sequence>MSGGFTIPVATRQAQGRASDPRASAWVSANAGSGKTTVLANRVVRLLLDGVQPGRILSLTFTKAAAANMANRVFDILGSWVSMDDARLSDAIAAIEGERPAPARLAMARRLFARAIETPGGLKIQTIHAFCERLLHLFPFEANVSARFQVLDDGTAAEMLAAAQKHVLTQAALHPTGPIADALAIAGEVAAESTLAALLRDALRLKGWMREQARDAAGIRAAMDALAAELGLAPGQTAADIVGEVVSGGLPPSEWLSVAATLRASGGATEAKLAGFLEAAHAAADDQARHDAYVCAFLTKAGGPRADSSFVTKKVRAAHPALADRMSAERERVHALAELRKAALAVERTHALLTLAEAVIQDNEARKSARGALDFDDLIARTARLLSRADAAWVLYKLDQGIDHILVDEAQDTSEVQWDILRGLAEDFISGESRAGRVRTVFAVGDPKQSIFSFQGAEPRAFERARTHFRRGFDALRRADASRWAFYDEKLTLSFRSAPDVLGAVDEVFKVAAHFRGLSFEEDGPNPVAIGTVHESARRGAPGMVEIWEPEVPAPPRDPEAWSKPVDEPEEGAPFVRLAERIAARIDAWRGRGDEEGRTVRPGDVLVLVRSRGPFFEAMIRALKDRGVPVAGADRLALTQHIAVLDLVALGRSALLPDDDLTLASLLKSPLVGLDDDDLLRFAPGRAGSLSDALARAAATDTRLASAQTLVTEWRALARRAGPFDFYAAVLGPGGGRRRVLARLGAEAGDAVDEFLRLALDYQHRETPSLPRFLAAIEGADIMIRRDMEAGRDEVRVMTVHGAKGLEAPVVFLADTCTVPASRASILQLPLPNGLSAPVWSPSKDSDPPAVTAARQRLADAAREEYHRLLYVGMTRARDLLVVAGFENRKGRGADCWYDMIRRSLEPGCAAATLADGHPVLRWRSAPHPAAPARQATRTETPFQPPAWLETPAPAEPAARPPVRPSSAVEAAEAGGRAGDRPFVREARLVGVLVHGLLESLPALPGPARREAALRLLARRGASLPEARREAIAAQVLALLEDADLGVLFGPQSRAEAPVAGRLPLGPGGAMTPVSGQIDRLAVTEEAVWIADYKTAAVPPADPADVSPAYVGQLAVYRALVQKLYPGRPVRCLLVWTSAPVAAEIAPERLDAALAAIAAAPAGSITPA</sequence>
<feature type="compositionally biased region" description="Low complexity" evidence="16">
    <location>
        <begin position="946"/>
        <end position="958"/>
    </location>
</feature>
<comment type="catalytic activity">
    <reaction evidence="11">
        <text>Couples ATP hydrolysis with the unwinding of duplex DNA by translocating in the 3'-5' direction.</text>
        <dbReference type="EC" id="5.6.2.4"/>
    </reaction>
</comment>
<dbReference type="PANTHER" id="PTHR11070:SF2">
    <property type="entry name" value="ATP-DEPENDENT DNA HELICASE SRS2"/>
    <property type="match status" value="1"/>
</dbReference>
<keyword evidence="2 15" id="KW-0547">Nucleotide-binding</keyword>
<feature type="compositionally biased region" description="Low complexity" evidence="16">
    <location>
        <begin position="965"/>
        <end position="975"/>
    </location>
</feature>
<dbReference type="Gene3D" id="3.40.50.300">
    <property type="entry name" value="P-loop containing nucleotide triphosphate hydrolases"/>
    <property type="match status" value="4"/>
</dbReference>
<name>A0ABT1LBF9_9HYPH</name>
<dbReference type="Pfam" id="PF13361">
    <property type="entry name" value="UvrD_C"/>
    <property type="match status" value="1"/>
</dbReference>
<evidence type="ECO:0000256" key="9">
    <source>
        <dbReference type="ARBA" id="ARBA00023204"/>
    </source>
</evidence>
<feature type="region of interest" description="Disordered" evidence="16">
    <location>
        <begin position="928"/>
        <end position="977"/>
    </location>
</feature>
<dbReference type="InterPro" id="IPR038726">
    <property type="entry name" value="PDDEXK_AddAB-type"/>
</dbReference>
<dbReference type="Pfam" id="PF00580">
    <property type="entry name" value="UvrD-helicase"/>
    <property type="match status" value="1"/>
</dbReference>
<gene>
    <name evidence="19" type="primary">addA</name>
    <name evidence="19" type="ORF">NK718_09870</name>
</gene>
<dbReference type="GO" id="GO:0004386">
    <property type="term" value="F:helicase activity"/>
    <property type="evidence" value="ECO:0007669"/>
    <property type="project" value="UniProtKB-KW"/>
</dbReference>
<evidence type="ECO:0000256" key="15">
    <source>
        <dbReference type="PROSITE-ProRule" id="PRU00560"/>
    </source>
</evidence>
<feature type="binding site" evidence="15">
    <location>
        <begin position="29"/>
        <end position="36"/>
    </location>
    <ligand>
        <name>ATP</name>
        <dbReference type="ChEBI" id="CHEBI:30616"/>
    </ligand>
</feature>
<proteinExistence type="predicted"/>
<dbReference type="PROSITE" id="PS51198">
    <property type="entry name" value="UVRD_HELICASE_ATP_BIND"/>
    <property type="match status" value="1"/>
</dbReference>
<evidence type="ECO:0000256" key="8">
    <source>
        <dbReference type="ARBA" id="ARBA00023125"/>
    </source>
</evidence>
<evidence type="ECO:0000313" key="19">
    <source>
        <dbReference type="EMBL" id="MCP8938821.1"/>
    </source>
</evidence>
<evidence type="ECO:0000313" key="20">
    <source>
        <dbReference type="Proteomes" id="UP001205890"/>
    </source>
</evidence>
<dbReference type="InterPro" id="IPR027417">
    <property type="entry name" value="P-loop_NTPase"/>
</dbReference>
<organism evidence="19 20">
    <name type="scientific">Alsobacter ponti</name>
    <dbReference type="NCBI Taxonomy" id="2962936"/>
    <lineage>
        <taxon>Bacteria</taxon>
        <taxon>Pseudomonadati</taxon>
        <taxon>Pseudomonadota</taxon>
        <taxon>Alphaproteobacteria</taxon>
        <taxon>Hyphomicrobiales</taxon>
        <taxon>Alsobacteraceae</taxon>
        <taxon>Alsobacter</taxon>
    </lineage>
</organism>
<evidence type="ECO:0000256" key="11">
    <source>
        <dbReference type="ARBA" id="ARBA00034617"/>
    </source>
</evidence>
<dbReference type="NCBIfam" id="TIGR02784">
    <property type="entry name" value="addA_alphas"/>
    <property type="match status" value="1"/>
</dbReference>
<evidence type="ECO:0000256" key="13">
    <source>
        <dbReference type="ARBA" id="ARBA00034923"/>
    </source>
</evidence>
<evidence type="ECO:0000256" key="14">
    <source>
        <dbReference type="ARBA" id="ARBA00048988"/>
    </source>
</evidence>